<evidence type="ECO:0000313" key="2">
    <source>
        <dbReference type="EMBL" id="KAH6682177.1"/>
    </source>
</evidence>
<dbReference type="EMBL" id="JAGSXJ010000018">
    <property type="protein sequence ID" value="KAH6682177.1"/>
    <property type="molecule type" value="Genomic_DNA"/>
</dbReference>
<reference evidence="2" key="1">
    <citation type="journal article" date="2021" name="Nat. Commun.">
        <title>Genetic determinants of endophytism in the Arabidopsis root mycobiome.</title>
        <authorList>
            <person name="Mesny F."/>
            <person name="Miyauchi S."/>
            <person name="Thiergart T."/>
            <person name="Pickel B."/>
            <person name="Atanasova L."/>
            <person name="Karlsson M."/>
            <person name="Huettel B."/>
            <person name="Barry K.W."/>
            <person name="Haridas S."/>
            <person name="Chen C."/>
            <person name="Bauer D."/>
            <person name="Andreopoulos W."/>
            <person name="Pangilinan J."/>
            <person name="LaButti K."/>
            <person name="Riley R."/>
            <person name="Lipzen A."/>
            <person name="Clum A."/>
            <person name="Drula E."/>
            <person name="Henrissat B."/>
            <person name="Kohler A."/>
            <person name="Grigoriev I.V."/>
            <person name="Martin F.M."/>
            <person name="Hacquard S."/>
        </authorList>
    </citation>
    <scope>NUCLEOTIDE SEQUENCE</scope>
    <source>
        <strain evidence="2">MPI-SDFR-AT-0117</strain>
    </source>
</reference>
<proteinExistence type="predicted"/>
<dbReference type="InterPro" id="IPR042098">
    <property type="entry name" value="TauD-like_sf"/>
</dbReference>
<evidence type="ECO:0000256" key="1">
    <source>
        <dbReference type="ARBA" id="ARBA00023002"/>
    </source>
</evidence>
<keyword evidence="3" id="KW-1185">Reference proteome</keyword>
<accession>A0A9P8V906</accession>
<protein>
    <submittedName>
        <fullName evidence="2">Uncharacterized protein</fullName>
    </submittedName>
</protein>
<dbReference type="Gene3D" id="3.60.130.10">
    <property type="entry name" value="Clavaminate synthase-like"/>
    <property type="match status" value="1"/>
</dbReference>
<name>A0A9P8V906_9PEZI</name>
<evidence type="ECO:0000313" key="3">
    <source>
        <dbReference type="Proteomes" id="UP000770015"/>
    </source>
</evidence>
<dbReference type="SUPFAM" id="SSF51197">
    <property type="entry name" value="Clavaminate synthase-like"/>
    <property type="match status" value="1"/>
</dbReference>
<dbReference type="OrthoDB" id="408743at2759"/>
<dbReference type="Proteomes" id="UP000770015">
    <property type="component" value="Unassembled WGS sequence"/>
</dbReference>
<dbReference type="GO" id="GO:0016491">
    <property type="term" value="F:oxidoreductase activity"/>
    <property type="evidence" value="ECO:0007669"/>
    <property type="project" value="UniProtKB-KW"/>
</dbReference>
<organism evidence="2 3">
    <name type="scientific">Plectosphaerella plurivora</name>
    <dbReference type="NCBI Taxonomy" id="936078"/>
    <lineage>
        <taxon>Eukaryota</taxon>
        <taxon>Fungi</taxon>
        <taxon>Dikarya</taxon>
        <taxon>Ascomycota</taxon>
        <taxon>Pezizomycotina</taxon>
        <taxon>Sordariomycetes</taxon>
        <taxon>Hypocreomycetidae</taxon>
        <taxon>Glomerellales</taxon>
        <taxon>Plectosphaerellaceae</taxon>
        <taxon>Plectosphaerella</taxon>
    </lineage>
</organism>
<comment type="caution">
    <text evidence="2">The sequence shown here is derived from an EMBL/GenBank/DDBJ whole genome shotgun (WGS) entry which is preliminary data.</text>
</comment>
<gene>
    <name evidence="2" type="ORF">F5X68DRAFT_242786</name>
</gene>
<dbReference type="AlphaFoldDB" id="A0A9P8V906"/>
<sequence length="132" mass="14425">MVNAVEEGRGSHPFEEIGLAGKPTPLAKNVWTANEGSPTTRFYQHNEVSNIRFYSVKTADKGGATPVANSAAFLERVLAEIPELVKGIEQRGLGMKMLFRAPGSEGLHNGFNWAGEYSFGQESQVHVLRCMC</sequence>
<keyword evidence="1" id="KW-0560">Oxidoreductase</keyword>